<evidence type="ECO:0000256" key="2">
    <source>
        <dbReference type="ARBA" id="ARBA00022729"/>
    </source>
</evidence>
<sequence>MSGARLVRTLAVAGVIALTVAGCGGGSGTGDSGNTGTSGQAAPGKPGDAADPRGDGNAKCSNVSLAYIGTINGGNAALGQAILNGAKLAVKQHNAANAGCQVTLKEFDSEGSPDKAPGVVTQAITDNSIIGVLGLPFSGESKAVGATFNEAGLVTISPSATNPGLTKNGWKTFFRALGNDAVQGPGVAKFLTDELKASKVCIVRDDSEYGTGLADQVKTALGSKVSCEQQIKTNQREFSATASALKSASPDAIFFAGYYAEGGPLASKLFDEGVMPNAKFVAPDGTKDDEFVKGGADGAEGAYLTCPCVPADAFTEFSTAYKELSGREPSTYSAEGYDATTILLKGIDKGLKDRAGMLDFVRNYEGQGLTKKFKWDATGELTDTPVWTYKVEGGKIVKNKAIPK</sequence>
<dbReference type="Gene3D" id="3.40.50.2300">
    <property type="match status" value="2"/>
</dbReference>
<keyword evidence="2 4" id="KW-0732">Signal</keyword>
<feature type="domain" description="Leucine-binding protein" evidence="5">
    <location>
        <begin position="63"/>
        <end position="394"/>
    </location>
</feature>
<evidence type="ECO:0000256" key="4">
    <source>
        <dbReference type="SAM" id="SignalP"/>
    </source>
</evidence>
<dbReference type="PROSITE" id="PS51257">
    <property type="entry name" value="PROKAR_LIPOPROTEIN"/>
    <property type="match status" value="1"/>
</dbReference>
<dbReference type="EMBL" id="JAGIOO010000001">
    <property type="protein sequence ID" value="MBP2477907.1"/>
    <property type="molecule type" value="Genomic_DNA"/>
</dbReference>
<gene>
    <name evidence="6" type="ORF">JOF53_006779</name>
</gene>
<dbReference type="InterPro" id="IPR028081">
    <property type="entry name" value="Leu-bd"/>
</dbReference>
<dbReference type="CDD" id="cd06342">
    <property type="entry name" value="PBP1_ABC_LIVBP-like"/>
    <property type="match status" value="1"/>
</dbReference>
<feature type="compositionally biased region" description="Low complexity" evidence="3">
    <location>
        <begin position="34"/>
        <end position="47"/>
    </location>
</feature>
<evidence type="ECO:0000313" key="7">
    <source>
        <dbReference type="Proteomes" id="UP001519363"/>
    </source>
</evidence>
<dbReference type="PANTHER" id="PTHR47151">
    <property type="entry name" value="LEU/ILE/VAL-BINDING ABC TRANSPORTER SUBUNIT"/>
    <property type="match status" value="1"/>
</dbReference>
<evidence type="ECO:0000259" key="5">
    <source>
        <dbReference type="Pfam" id="PF13458"/>
    </source>
</evidence>
<comment type="caution">
    <text evidence="6">The sequence shown here is derived from an EMBL/GenBank/DDBJ whole genome shotgun (WGS) entry which is preliminary data.</text>
</comment>
<dbReference type="RefSeq" id="WP_209707497.1">
    <property type="nucleotide sequence ID" value="NZ_JAGIOO010000001.1"/>
</dbReference>
<evidence type="ECO:0000256" key="3">
    <source>
        <dbReference type="SAM" id="MobiDB-lite"/>
    </source>
</evidence>
<feature type="chain" id="PRO_5047487466" evidence="4">
    <location>
        <begin position="22"/>
        <end position="404"/>
    </location>
</feature>
<evidence type="ECO:0000256" key="1">
    <source>
        <dbReference type="ARBA" id="ARBA00010062"/>
    </source>
</evidence>
<dbReference type="SUPFAM" id="SSF53822">
    <property type="entry name" value="Periplasmic binding protein-like I"/>
    <property type="match status" value="1"/>
</dbReference>
<dbReference type="InterPro" id="IPR028082">
    <property type="entry name" value="Peripla_BP_I"/>
</dbReference>
<accession>A0ABS5AMU7</accession>
<proteinExistence type="inferred from homology"/>
<keyword evidence="7" id="KW-1185">Reference proteome</keyword>
<name>A0ABS5AMU7_9PSEU</name>
<comment type="similarity">
    <text evidence="1">Belongs to the leucine-binding protein family.</text>
</comment>
<reference evidence="6 7" key="1">
    <citation type="submission" date="2021-03" db="EMBL/GenBank/DDBJ databases">
        <title>Sequencing the genomes of 1000 actinobacteria strains.</title>
        <authorList>
            <person name="Klenk H.-P."/>
        </authorList>
    </citation>
    <scope>NUCLEOTIDE SEQUENCE [LARGE SCALE GENOMIC DNA]</scope>
    <source>
        <strain evidence="6 7">DSM 44580</strain>
    </source>
</reference>
<dbReference type="PANTHER" id="PTHR47151:SF2">
    <property type="entry name" value="AMINO ACID BINDING PROTEIN"/>
    <property type="match status" value="1"/>
</dbReference>
<protein>
    <submittedName>
        <fullName evidence="6">Branched-chain amino acid transport system substrate-binding protein</fullName>
    </submittedName>
</protein>
<evidence type="ECO:0000313" key="6">
    <source>
        <dbReference type="EMBL" id="MBP2477907.1"/>
    </source>
</evidence>
<feature type="region of interest" description="Disordered" evidence="3">
    <location>
        <begin position="27"/>
        <end position="55"/>
    </location>
</feature>
<organism evidence="6 7">
    <name type="scientific">Crossiella equi</name>
    <dbReference type="NCBI Taxonomy" id="130796"/>
    <lineage>
        <taxon>Bacteria</taxon>
        <taxon>Bacillati</taxon>
        <taxon>Actinomycetota</taxon>
        <taxon>Actinomycetes</taxon>
        <taxon>Pseudonocardiales</taxon>
        <taxon>Pseudonocardiaceae</taxon>
        <taxon>Crossiella</taxon>
    </lineage>
</organism>
<feature type="signal peptide" evidence="4">
    <location>
        <begin position="1"/>
        <end position="21"/>
    </location>
</feature>
<dbReference type="Proteomes" id="UP001519363">
    <property type="component" value="Unassembled WGS sequence"/>
</dbReference>
<dbReference type="Pfam" id="PF13458">
    <property type="entry name" value="Peripla_BP_6"/>
    <property type="match status" value="1"/>
</dbReference>